<accession>A0A108U885</accession>
<sequence>MASGLGAGGTAGRSSPLRGADAAAAARIAEGQLDTRLNGSRYRNEKNTYPRICVRTTRWPRGANRLWKLDSAPLWPSTSIAKKRSRWPYSPVIKLSHATDASNSNSTCQWLSWRICASCYCRD</sequence>
<dbReference type="AlphaFoldDB" id="A0A108U885"/>
<organism evidence="2 3">
    <name type="scientific">Lysobacter capsici AZ78</name>
    <dbReference type="NCBI Taxonomy" id="1444315"/>
    <lineage>
        <taxon>Bacteria</taxon>
        <taxon>Pseudomonadati</taxon>
        <taxon>Pseudomonadota</taxon>
        <taxon>Gammaproteobacteria</taxon>
        <taxon>Lysobacterales</taxon>
        <taxon>Lysobacteraceae</taxon>
        <taxon>Lysobacter</taxon>
    </lineage>
</organism>
<proteinExistence type="predicted"/>
<evidence type="ECO:0000313" key="3">
    <source>
        <dbReference type="Proteomes" id="UP000023435"/>
    </source>
</evidence>
<dbReference type="EMBL" id="JAJA02000001">
    <property type="protein sequence ID" value="KWS04376.1"/>
    <property type="molecule type" value="Genomic_DNA"/>
</dbReference>
<protein>
    <submittedName>
        <fullName evidence="2">Uncharacterized protein</fullName>
    </submittedName>
</protein>
<reference evidence="2 3" key="1">
    <citation type="journal article" date="2014" name="Genome Announc.">
        <title>Draft Genome Sequence of Lysobacter capsici AZ78, a Bacterium Antagonistic to Plant-Pathogenic Oomycetes.</title>
        <authorList>
            <person name="Puopolo G."/>
            <person name="Sonego P."/>
            <person name="Engelen K."/>
            <person name="Pertot I."/>
        </authorList>
    </citation>
    <scope>NUCLEOTIDE SEQUENCE [LARGE SCALE GENOMIC DNA]</scope>
    <source>
        <strain evidence="2 3">AZ78</strain>
    </source>
</reference>
<feature type="region of interest" description="Disordered" evidence="1">
    <location>
        <begin position="1"/>
        <end position="21"/>
    </location>
</feature>
<keyword evidence="3" id="KW-1185">Reference proteome</keyword>
<feature type="compositionally biased region" description="Gly residues" evidence="1">
    <location>
        <begin position="1"/>
        <end position="11"/>
    </location>
</feature>
<comment type="caution">
    <text evidence="2">The sequence shown here is derived from an EMBL/GenBank/DDBJ whole genome shotgun (WGS) entry which is preliminary data.</text>
</comment>
<dbReference type="Proteomes" id="UP000023435">
    <property type="component" value="Unassembled WGS sequence"/>
</dbReference>
<evidence type="ECO:0000313" key="2">
    <source>
        <dbReference type="EMBL" id="KWS04376.1"/>
    </source>
</evidence>
<gene>
    <name evidence="2" type="ORF">AZ78_1925</name>
</gene>
<name>A0A108U885_9GAMM</name>
<evidence type="ECO:0000256" key="1">
    <source>
        <dbReference type="SAM" id="MobiDB-lite"/>
    </source>
</evidence>